<gene>
    <name evidence="3" type="ORF">CMC5_050260</name>
</gene>
<dbReference type="InterPro" id="IPR042095">
    <property type="entry name" value="SUMF_sf"/>
</dbReference>
<accession>A0A0K1EJ24</accession>
<feature type="region of interest" description="Disordered" evidence="1">
    <location>
        <begin position="297"/>
        <end position="320"/>
    </location>
</feature>
<dbReference type="InterPro" id="IPR016187">
    <property type="entry name" value="CTDL_fold"/>
</dbReference>
<dbReference type="InterPro" id="IPR051043">
    <property type="entry name" value="Sulfatase_Mod_Factor_Kinase"/>
</dbReference>
<feature type="region of interest" description="Disordered" evidence="1">
    <location>
        <begin position="37"/>
        <end position="64"/>
    </location>
</feature>
<evidence type="ECO:0000256" key="1">
    <source>
        <dbReference type="SAM" id="MobiDB-lite"/>
    </source>
</evidence>
<feature type="domain" description="Sulfatase-modifying factor enzyme-like" evidence="2">
    <location>
        <begin position="134"/>
        <end position="291"/>
    </location>
</feature>
<dbReference type="SUPFAM" id="SSF56436">
    <property type="entry name" value="C-type lectin-like"/>
    <property type="match status" value="1"/>
</dbReference>
<keyword evidence="4" id="KW-1185">Reference proteome</keyword>
<evidence type="ECO:0000313" key="4">
    <source>
        <dbReference type="Proteomes" id="UP000067626"/>
    </source>
</evidence>
<dbReference type="AlphaFoldDB" id="A0A0K1EJ24"/>
<protein>
    <recommendedName>
        <fullName evidence="2">Sulfatase-modifying factor enzyme-like domain-containing protein</fullName>
    </recommendedName>
</protein>
<dbReference type="KEGG" id="ccro:CMC5_050260"/>
<feature type="compositionally biased region" description="Pro residues" evidence="1">
    <location>
        <begin position="39"/>
        <end position="63"/>
    </location>
</feature>
<proteinExistence type="predicted"/>
<name>A0A0K1EJ24_CHOCO</name>
<feature type="compositionally biased region" description="Polar residues" evidence="1">
    <location>
        <begin position="300"/>
        <end position="309"/>
    </location>
</feature>
<dbReference type="PANTHER" id="PTHR23150">
    <property type="entry name" value="SULFATASE MODIFYING FACTOR 1, 2"/>
    <property type="match status" value="1"/>
</dbReference>
<dbReference type="Pfam" id="PF03781">
    <property type="entry name" value="FGE-sulfatase"/>
    <property type="match status" value="1"/>
</dbReference>
<feature type="compositionally biased region" description="Basic residues" evidence="1">
    <location>
        <begin position="310"/>
        <end position="320"/>
    </location>
</feature>
<dbReference type="GO" id="GO:0120147">
    <property type="term" value="F:formylglycine-generating oxidase activity"/>
    <property type="evidence" value="ECO:0007669"/>
    <property type="project" value="TreeGrafter"/>
</dbReference>
<dbReference type="PANTHER" id="PTHR23150:SF19">
    <property type="entry name" value="FORMYLGLYCINE-GENERATING ENZYME"/>
    <property type="match status" value="1"/>
</dbReference>
<dbReference type="EMBL" id="CP012159">
    <property type="protein sequence ID" value="AKT40869.1"/>
    <property type="molecule type" value="Genomic_DNA"/>
</dbReference>
<dbReference type="Proteomes" id="UP000067626">
    <property type="component" value="Chromosome"/>
</dbReference>
<dbReference type="Gene3D" id="3.90.1580.10">
    <property type="entry name" value="paralog of FGE (formylglycine-generating enzyme)"/>
    <property type="match status" value="1"/>
</dbReference>
<dbReference type="RefSeq" id="WP_050432744.1">
    <property type="nucleotide sequence ID" value="NZ_CP012159.1"/>
</dbReference>
<organism evidence="3 4">
    <name type="scientific">Chondromyces crocatus</name>
    <dbReference type="NCBI Taxonomy" id="52"/>
    <lineage>
        <taxon>Bacteria</taxon>
        <taxon>Pseudomonadati</taxon>
        <taxon>Myxococcota</taxon>
        <taxon>Polyangia</taxon>
        <taxon>Polyangiales</taxon>
        <taxon>Polyangiaceae</taxon>
        <taxon>Chondromyces</taxon>
    </lineage>
</organism>
<sequence length="320" mass="35388">MRDRLVFLAALLAAALLGALLFMPRFRVAFDAPDLPTSAPAPPPPPPPPPPEPPPPPPPPPPYVRVNPDGATACPADMVLVDGIYCPFVGHRCARYLDQARDACDTFAADVLCEGRLQRRRYCVDQHEYPNLVGARPVVMADWNDAQRACAAENKRLCTTEEWEFACEGPQMWPYPYGIERDARACNIDQEATAPTPDASDPWNLGEEVERLDQRIPSGERHRCVSPFGVYDMTGNVDEWVTNEQGKSHEAPFRSSLKGSAAGALTRARCRPTNAVHDPTYRSHQVGFRCCADPLDGSRSRQAAPQTSHIPKRQRMTAPR</sequence>
<dbReference type="InterPro" id="IPR005532">
    <property type="entry name" value="SUMF_dom"/>
</dbReference>
<evidence type="ECO:0000259" key="2">
    <source>
        <dbReference type="Pfam" id="PF03781"/>
    </source>
</evidence>
<reference evidence="3 4" key="1">
    <citation type="submission" date="2015-07" db="EMBL/GenBank/DDBJ databases">
        <title>Genome analysis of myxobacterium Chondromyces crocatus Cm c5 reveals a high potential for natural compound synthesis and the genetic basis for the loss of fruiting body formation.</title>
        <authorList>
            <person name="Zaburannyi N."/>
            <person name="Bunk B."/>
            <person name="Maier J."/>
            <person name="Overmann J."/>
            <person name="Mueller R."/>
        </authorList>
    </citation>
    <scope>NUCLEOTIDE SEQUENCE [LARGE SCALE GENOMIC DNA]</scope>
    <source>
        <strain evidence="3 4">Cm c5</strain>
    </source>
</reference>
<dbReference type="STRING" id="52.CMC5_050260"/>
<evidence type="ECO:0000313" key="3">
    <source>
        <dbReference type="EMBL" id="AKT40869.1"/>
    </source>
</evidence>